<evidence type="ECO:0000313" key="2">
    <source>
        <dbReference type="EMBL" id="KMU72930.1"/>
    </source>
</evidence>
<gene>
    <name evidence="2" type="ORF">CISG_09862</name>
</gene>
<dbReference type="Proteomes" id="UP000054559">
    <property type="component" value="Unassembled WGS sequence"/>
</dbReference>
<dbReference type="AlphaFoldDB" id="A0A0J8QKG2"/>
<dbReference type="InterPro" id="IPR009072">
    <property type="entry name" value="Histone-fold"/>
</dbReference>
<evidence type="ECO:0000313" key="3">
    <source>
        <dbReference type="Proteomes" id="UP000054559"/>
    </source>
</evidence>
<dbReference type="Gene3D" id="1.10.20.10">
    <property type="entry name" value="Histone, subunit A"/>
    <property type="match status" value="1"/>
</dbReference>
<reference evidence="3" key="1">
    <citation type="journal article" date="2010" name="Genome Res.">
        <title>Population genomic sequencing of Coccidioides fungi reveals recent hybridization and transposon control.</title>
        <authorList>
            <person name="Neafsey D.E."/>
            <person name="Barker B.M."/>
            <person name="Sharpton T.J."/>
            <person name="Stajich J.E."/>
            <person name="Park D.J."/>
            <person name="Whiston E."/>
            <person name="Hung C.-Y."/>
            <person name="McMahan C."/>
            <person name="White J."/>
            <person name="Sykes S."/>
            <person name="Heiman D."/>
            <person name="Young S."/>
            <person name="Zeng Q."/>
            <person name="Abouelleil A."/>
            <person name="Aftuck L."/>
            <person name="Bessette D."/>
            <person name="Brown A."/>
            <person name="FitzGerald M."/>
            <person name="Lui A."/>
            <person name="Macdonald J.P."/>
            <person name="Priest M."/>
            <person name="Orbach M.J."/>
            <person name="Galgiani J.N."/>
            <person name="Kirkland T.N."/>
            <person name="Cole G.T."/>
            <person name="Birren B.W."/>
            <person name="Henn M.R."/>
            <person name="Taylor J.W."/>
            <person name="Rounsley S.D."/>
        </authorList>
    </citation>
    <scope>NUCLEOTIDE SEQUENCE [LARGE SCALE GENOMIC DNA]</scope>
    <source>
        <strain evidence="3">RMSCC 3703</strain>
    </source>
</reference>
<sequence length="212" mass="24046">MLIWPTLIRRISTSTSLFKIGRPALQLIQEITLFCHQEHEYCWQHTAIESLQKTGEATLYTLFECSVMAMAHCKYVMVNTNNMKLVLGIGAKIRSNYFSLIDAPDCPAPAITTCHLCAAPTPPTTTAAAPPPLPLLTTASLSFSSTIRVSTHQMTGIRVSVWFTKPVLEKQEEKKEEKKKKKWEKKKKREEKDDDDDEDDDNNNDEDDDNDD</sequence>
<proteinExistence type="predicted"/>
<protein>
    <recommendedName>
        <fullName evidence="4">Histone H3</fullName>
    </recommendedName>
</protein>
<evidence type="ECO:0008006" key="4">
    <source>
        <dbReference type="Google" id="ProtNLM"/>
    </source>
</evidence>
<accession>A0A0J8QKG2</accession>
<feature type="region of interest" description="Disordered" evidence="1">
    <location>
        <begin position="168"/>
        <end position="212"/>
    </location>
</feature>
<dbReference type="OrthoDB" id="5406560at2759"/>
<name>A0A0J8QKG2_COCIT</name>
<feature type="compositionally biased region" description="Acidic residues" evidence="1">
    <location>
        <begin position="192"/>
        <end position="212"/>
    </location>
</feature>
<dbReference type="GO" id="GO:0046982">
    <property type="term" value="F:protein heterodimerization activity"/>
    <property type="evidence" value="ECO:0007669"/>
    <property type="project" value="InterPro"/>
</dbReference>
<dbReference type="STRING" id="454286.A0A0J8QKG2"/>
<evidence type="ECO:0000256" key="1">
    <source>
        <dbReference type="SAM" id="MobiDB-lite"/>
    </source>
</evidence>
<dbReference type="EMBL" id="DS268229">
    <property type="protein sequence ID" value="KMU72930.1"/>
    <property type="molecule type" value="Genomic_DNA"/>
</dbReference>
<dbReference type="SUPFAM" id="SSF47113">
    <property type="entry name" value="Histone-fold"/>
    <property type="match status" value="1"/>
</dbReference>
<feature type="compositionally biased region" description="Basic residues" evidence="1">
    <location>
        <begin position="177"/>
        <end position="189"/>
    </location>
</feature>
<organism evidence="2 3">
    <name type="scientific">Coccidioides immitis RMSCC 3703</name>
    <dbReference type="NCBI Taxonomy" id="454286"/>
    <lineage>
        <taxon>Eukaryota</taxon>
        <taxon>Fungi</taxon>
        <taxon>Dikarya</taxon>
        <taxon>Ascomycota</taxon>
        <taxon>Pezizomycotina</taxon>
        <taxon>Eurotiomycetes</taxon>
        <taxon>Eurotiomycetidae</taxon>
        <taxon>Onygenales</taxon>
        <taxon>Onygenaceae</taxon>
        <taxon>Coccidioides</taxon>
    </lineage>
</organism>